<dbReference type="InterPro" id="IPR022676">
    <property type="entry name" value="NMT_N"/>
</dbReference>
<dbReference type="PROSITE" id="PS51186">
    <property type="entry name" value="GNAT"/>
    <property type="match status" value="1"/>
</dbReference>
<evidence type="ECO:0000256" key="3">
    <source>
        <dbReference type="ARBA" id="ARBA00022679"/>
    </source>
</evidence>
<organism evidence="7 8">
    <name type="scientific">Salmon gill poxvirus</name>
    <dbReference type="NCBI Taxonomy" id="1680908"/>
    <lineage>
        <taxon>Viruses</taxon>
        <taxon>Varidnaviria</taxon>
        <taxon>Bamfordvirae</taxon>
        <taxon>Nucleocytoviricota</taxon>
        <taxon>Pokkesviricetes</taxon>
        <taxon>Chitovirales</taxon>
        <taxon>Poxviridae</taxon>
        <taxon>Chordopoxvirinae</taxon>
        <taxon>Salmonpoxvirus</taxon>
        <taxon>Salmonpoxvirus gillpox</taxon>
        <taxon>Salmon gillpox virus</taxon>
    </lineage>
</organism>
<dbReference type="Gene3D" id="3.40.630.170">
    <property type="match status" value="1"/>
</dbReference>
<dbReference type="CDD" id="cd04301">
    <property type="entry name" value="NAT_SF"/>
    <property type="match status" value="1"/>
</dbReference>
<dbReference type="GO" id="GO:0004379">
    <property type="term" value="F:glycylpeptide N-tetradecanoyltransferase activity"/>
    <property type="evidence" value="ECO:0007669"/>
    <property type="project" value="UniProtKB-EC"/>
</dbReference>
<feature type="domain" description="N-acetyltransferase" evidence="6">
    <location>
        <begin position="44"/>
        <end position="246"/>
    </location>
</feature>
<evidence type="ECO:0000256" key="2">
    <source>
        <dbReference type="ARBA" id="ARBA00012923"/>
    </source>
</evidence>
<protein>
    <recommendedName>
        <fullName evidence="2">glycylpeptide N-tetradecanoyltransferase</fullName>
        <ecNumber evidence="2">2.3.1.97</ecNumber>
    </recommendedName>
    <alternativeName>
        <fullName evidence="5">Myristoyl-CoA:protein N-myristoyltransferase</fullName>
    </alternativeName>
</protein>
<dbReference type="Pfam" id="PF01233">
    <property type="entry name" value="NMT"/>
    <property type="match status" value="1"/>
</dbReference>
<gene>
    <name evidence="7" type="ORF">SGPV032</name>
</gene>
<evidence type="ECO:0000256" key="5">
    <source>
        <dbReference type="ARBA" id="ARBA00031242"/>
    </source>
</evidence>
<proteinExistence type="inferred from homology"/>
<dbReference type="PANTHER" id="PTHR11377:SF5">
    <property type="entry name" value="GLYCYLPEPTIDE N-TETRADECANOYLTRANSFERASE"/>
    <property type="match status" value="1"/>
</dbReference>
<evidence type="ECO:0000259" key="6">
    <source>
        <dbReference type="PROSITE" id="PS51186"/>
    </source>
</evidence>
<keyword evidence="3 7" id="KW-0808">Transferase</keyword>
<keyword evidence="8" id="KW-1185">Reference proteome</keyword>
<sequence>MSFWRSFFVPPKQVPDSKLIISDIVTDESCPKKLNNGYSWVEHVLFDDWKNLIKNNYGINKSCLVVYSDQALLYWYNLDSTVFIGISYDGKLIGAISGNIKTIWIDSVPFRGFNIDFLCVAFEHRGKKMAGYMIEEITRYAKNNGIWLGLHTSTKKCTDNVSQSKSYFTSCLTPVPKKNLHKKIRLIQVDSITDMITSTDISNNWLVEDIHLPDSSGYPDVCFYKIMYDNTLNGHVATIPFTVNRRGSKTKVLYVYIIKTNFLKEVLYHLKNIGWERGHDQVNVISGKHQSFGSHWKPLGGTSWLHLYNWSKQDINKKNANDSVFWTY</sequence>
<dbReference type="PANTHER" id="PTHR11377">
    <property type="entry name" value="N-MYRISTOYL TRANSFERASE"/>
    <property type="match status" value="1"/>
</dbReference>
<dbReference type="EC" id="2.3.1.97" evidence="2"/>
<reference evidence="7 8" key="1">
    <citation type="journal article" date="2015" name="J. Virol.">
        <title>Salmon gill poxvirus, the deepest representative of the Chordopoxvirinae.</title>
        <authorList>
            <person name="Gjessing M.C."/>
            <person name="Yutin N."/>
            <person name="Tengs T."/>
            <person name="Senkevich T."/>
            <person name="Koonin E.V."/>
            <person name="Ronning H.P."/>
            <person name="Alarson M."/>
            <person name="Ylving S."/>
            <person name="Lie K.-I."/>
            <person name="Saure B."/>
            <person name="Tran L."/>
            <person name="Moss B."/>
            <person name="Dale O.B."/>
        </authorList>
    </citation>
    <scope>NUCLEOTIDE SEQUENCE [LARGE SCALE GENOMIC DNA]</scope>
    <source>
        <strain evidence="7">2012-04-F277-L3G</strain>
    </source>
</reference>
<keyword evidence="4" id="KW-0012">Acyltransferase</keyword>
<dbReference type="InterPro" id="IPR000182">
    <property type="entry name" value="GNAT_dom"/>
</dbReference>
<dbReference type="RefSeq" id="YP_009162404.1">
    <property type="nucleotide sequence ID" value="NC_027707.1"/>
</dbReference>
<evidence type="ECO:0000313" key="8">
    <source>
        <dbReference type="Proteomes" id="UP000105007"/>
    </source>
</evidence>
<dbReference type="SUPFAM" id="SSF55729">
    <property type="entry name" value="Acyl-CoA N-acyltransferases (Nat)"/>
    <property type="match status" value="1"/>
</dbReference>
<evidence type="ECO:0000313" key="7">
    <source>
        <dbReference type="EMBL" id="AKR04156.1"/>
    </source>
</evidence>
<comment type="similarity">
    <text evidence="1">Belongs to the NMT family.</text>
</comment>
<dbReference type="EMBL" id="KT159937">
    <property type="protein sequence ID" value="AKR04156.1"/>
    <property type="molecule type" value="Genomic_DNA"/>
</dbReference>
<evidence type="ECO:0000256" key="1">
    <source>
        <dbReference type="ARBA" id="ARBA00009469"/>
    </source>
</evidence>
<accession>A0A0H4XWH0</accession>
<dbReference type="GeneID" id="25392199"/>
<dbReference type="KEGG" id="vg:25392199"/>
<dbReference type="InterPro" id="IPR000903">
    <property type="entry name" value="NMT"/>
</dbReference>
<name>A0A0H4XWH0_9POXV</name>
<dbReference type="Proteomes" id="UP000105007">
    <property type="component" value="Segment"/>
</dbReference>
<dbReference type="InterPro" id="IPR016181">
    <property type="entry name" value="Acyl_CoA_acyltransferase"/>
</dbReference>
<evidence type="ECO:0000256" key="4">
    <source>
        <dbReference type="ARBA" id="ARBA00023315"/>
    </source>
</evidence>